<keyword evidence="1" id="KW-0732">Signal</keyword>
<protein>
    <submittedName>
        <fullName evidence="4">SAM domain-containing protein</fullName>
    </submittedName>
</protein>
<evidence type="ECO:0000256" key="1">
    <source>
        <dbReference type="SAM" id="SignalP"/>
    </source>
</evidence>
<accession>A0A0K0ER39</accession>
<evidence type="ECO:0000313" key="2">
    <source>
        <dbReference type="Proteomes" id="UP000035681"/>
    </source>
</evidence>
<dbReference type="WBParaSite" id="TCONS_00000679.p1">
    <property type="protein sequence ID" value="TCONS_00000679.p1"/>
    <property type="gene ID" value="XLOC_000658"/>
</dbReference>
<proteinExistence type="predicted"/>
<keyword evidence="2" id="KW-1185">Reference proteome</keyword>
<feature type="signal peptide" evidence="1">
    <location>
        <begin position="1"/>
        <end position="21"/>
    </location>
</feature>
<name>A0A0K0ER39_STRER</name>
<sequence>MEINNIFYIFLFFYLLNFNNGEKPPNVLTCNKTKLPQTWLWTIGHGILDIGVSGMIPDGPDYCIDFNKTSSFIQIQYHIDLFNVPSKISYIKKEEINKESNLTNSCNNQNDQIHYCFPLCVNSTLQDIATKNALLYRGAKDAAENILKDMNETKNFVVTVLKISLDKKNPAKLMQDVFFDPNYCSVYIGMQTIGYPYLYEIQIAKIYNSKKD</sequence>
<organism evidence="3">
    <name type="scientific">Strongyloides stercoralis</name>
    <name type="common">Threadworm</name>
    <dbReference type="NCBI Taxonomy" id="6248"/>
    <lineage>
        <taxon>Eukaryota</taxon>
        <taxon>Metazoa</taxon>
        <taxon>Ecdysozoa</taxon>
        <taxon>Nematoda</taxon>
        <taxon>Chromadorea</taxon>
        <taxon>Rhabditida</taxon>
        <taxon>Tylenchina</taxon>
        <taxon>Panagrolaimomorpha</taxon>
        <taxon>Strongyloidoidea</taxon>
        <taxon>Strongyloididae</taxon>
        <taxon>Strongyloides</taxon>
    </lineage>
</organism>
<reference evidence="3" key="1">
    <citation type="submission" date="2015-08" db="UniProtKB">
        <authorList>
            <consortium name="WormBaseParasite"/>
        </authorList>
    </citation>
    <scope>IDENTIFICATION</scope>
</reference>
<evidence type="ECO:0000313" key="3">
    <source>
        <dbReference type="WBParaSite" id="SSTP_0001192100.1"/>
    </source>
</evidence>
<dbReference type="Proteomes" id="UP000035681">
    <property type="component" value="Unplaced"/>
</dbReference>
<evidence type="ECO:0000313" key="4">
    <source>
        <dbReference type="WBParaSite" id="TCONS_00000679.p1"/>
    </source>
</evidence>
<dbReference type="AlphaFoldDB" id="A0A0K0ER39"/>
<feature type="chain" id="PRO_5005328650" evidence="1">
    <location>
        <begin position="22"/>
        <end position="212"/>
    </location>
</feature>
<dbReference type="WBParaSite" id="SSTP_0001192100.1">
    <property type="protein sequence ID" value="SSTP_0001192100.1"/>
    <property type="gene ID" value="SSTP_0001192100"/>
</dbReference>